<evidence type="ECO:0000313" key="10">
    <source>
        <dbReference type="EMBL" id="WPU92761.1"/>
    </source>
</evidence>
<dbReference type="NCBIfam" id="TIGR04056">
    <property type="entry name" value="OMP_RagA_SusC"/>
    <property type="match status" value="1"/>
</dbReference>
<accession>A0ABZ0TIX3</accession>
<dbReference type="Proteomes" id="UP001324380">
    <property type="component" value="Chromosome"/>
</dbReference>
<evidence type="ECO:0000256" key="4">
    <source>
        <dbReference type="ARBA" id="ARBA00022692"/>
    </source>
</evidence>
<dbReference type="InterPro" id="IPR036942">
    <property type="entry name" value="Beta-barrel_TonB_sf"/>
</dbReference>
<dbReference type="EMBL" id="CP139558">
    <property type="protein sequence ID" value="WPU92761.1"/>
    <property type="molecule type" value="Genomic_DNA"/>
</dbReference>
<protein>
    <submittedName>
        <fullName evidence="10">SusC/RagA family TonB-linked outer membrane protein</fullName>
    </submittedName>
</protein>
<evidence type="ECO:0000256" key="6">
    <source>
        <dbReference type="ARBA" id="ARBA00023237"/>
    </source>
</evidence>
<evidence type="ECO:0000256" key="2">
    <source>
        <dbReference type="ARBA" id="ARBA00022448"/>
    </source>
</evidence>
<evidence type="ECO:0000313" key="11">
    <source>
        <dbReference type="Proteomes" id="UP001324380"/>
    </source>
</evidence>
<dbReference type="InterPro" id="IPR023996">
    <property type="entry name" value="TonB-dep_OMP_SusC/RagA"/>
</dbReference>
<feature type="domain" description="TonB-dependent receptor plug" evidence="9">
    <location>
        <begin position="119"/>
        <end position="241"/>
    </location>
</feature>
<dbReference type="SUPFAM" id="SSF56935">
    <property type="entry name" value="Porins"/>
    <property type="match status" value="1"/>
</dbReference>
<gene>
    <name evidence="10" type="ORF">SNE25_25895</name>
</gene>
<comment type="subcellular location">
    <subcellularLocation>
        <location evidence="1 7">Cell outer membrane</location>
        <topology evidence="1 7">Multi-pass membrane protein</topology>
    </subcellularLocation>
</comment>
<name>A0ABZ0TIX3_9SPHI</name>
<evidence type="ECO:0000256" key="8">
    <source>
        <dbReference type="SAM" id="SignalP"/>
    </source>
</evidence>
<reference evidence="10 11" key="1">
    <citation type="submission" date="2023-11" db="EMBL/GenBank/DDBJ databases">
        <title>Analysis of the Genomes of Mucilaginibacter gossypii cycad 4 and M. sabulilitoris SNA2: microbes with the potential for plant growth promotion.</title>
        <authorList>
            <person name="Hirsch A.M."/>
            <person name="Humm E."/>
            <person name="Rubbi M."/>
            <person name="Del Vecchio G."/>
            <person name="Ha S.M."/>
            <person name="Pellegrini M."/>
            <person name="Gunsalus R.P."/>
        </authorList>
    </citation>
    <scope>NUCLEOTIDE SEQUENCE [LARGE SCALE GENOMIC DNA]</scope>
    <source>
        <strain evidence="10 11">SNA2</strain>
    </source>
</reference>
<dbReference type="NCBIfam" id="TIGR04057">
    <property type="entry name" value="SusC_RagA_signa"/>
    <property type="match status" value="1"/>
</dbReference>
<dbReference type="RefSeq" id="WP_321561921.1">
    <property type="nucleotide sequence ID" value="NZ_CP139558.1"/>
</dbReference>
<dbReference type="InterPro" id="IPR008969">
    <property type="entry name" value="CarboxyPept-like_regulatory"/>
</dbReference>
<organism evidence="10 11">
    <name type="scientific">Mucilaginibacter sabulilitoris</name>
    <dbReference type="NCBI Taxonomy" id="1173583"/>
    <lineage>
        <taxon>Bacteria</taxon>
        <taxon>Pseudomonadati</taxon>
        <taxon>Bacteroidota</taxon>
        <taxon>Sphingobacteriia</taxon>
        <taxon>Sphingobacteriales</taxon>
        <taxon>Sphingobacteriaceae</taxon>
        <taxon>Mucilaginibacter</taxon>
    </lineage>
</organism>
<dbReference type="SUPFAM" id="SSF49464">
    <property type="entry name" value="Carboxypeptidase regulatory domain-like"/>
    <property type="match status" value="1"/>
</dbReference>
<dbReference type="InterPro" id="IPR018247">
    <property type="entry name" value="EF_Hand_1_Ca_BS"/>
</dbReference>
<keyword evidence="2 7" id="KW-0813">Transport</keyword>
<sequence length="1117" mass="122053">MRKQVLMLLLMACCMAIGKVNAQTAFTVSGVVSDGTKAETLPGVSVKVKGTTIGTLSDVNGKYTLRVPSSSSTLVFSFMGYDNAEVPVNERPVLNVTLNPSSQALSEVVVVGYSQQTREKNTAAISKIDPKQLVNTANATAINALQGKIAGVSIPISNGQPGSAPSNIIIRGGSKLNVYGTGTGNSGGNQVLSSDASSPLVIVDGIFRPMKDINPDDIESLQVMKDAASTSIYGARGANGVIVIKTKGGKFGSGKANITFNYRTNWEVPTGAQNYMSARDYLGLARTTVKNTFDAIDKNTLLNNGGFSAGTKVYTAKGQYGVGTNLTALYDNIVAVEGQDYVNNLLAKGWEVMDDPINPGTTLLFADNHYQDKLWNTGMTNNYNLGIDGGSQVANYNVSFNYINQAGTFVGTNYKRYSALGNFSFKATNNVQINAMVNYQNVLPNYVDAYTNDLVRATRITPLIRIFKDDGTPTTGENLTTRNRFHTLAYDNTNASTERLATRVDADWNIVKGLHFRPALSYLINDGTTIFSRKAFPDPIQFPTSRLKTENVNNTRQLMIDQILQYDYTLRENHHFMILGGFNYTRNTGNVVDIGSQRGANDYISTITEPTVTTINGVTVTNVTNFGTSLSESRSASFFSQFSYDYQSKYLFSAVVRRDGFSNFAPENKYGTFPSASVGWNIHREGFWKENVVSTLKLRGSWGQAGSSDLSLTDTYGNYTSTVYNQLSGIQRANLSNPNLKWETTQTTDVAVDAGFFKDRINLTVDFYNKLTKDRLDSKPLPAEAPFSSIIFNNGTIQNKGVEIELQATVLRTKDFNWRTNFSFAYNAQKVISLPNNGRVKNRQGGGVVIDPHTGKEIEVGGYAEGERPFGYYAWKVVKVFSTEEEAAAWQSTHVDQIATAAGIKTGKHAGDYQFDDLNNDGIIDNRDLVFMGYKTPNKTGGMQNTFTYKGFTMRVNVDFSMGNMIDNGSLGRELGQGRAYNEGAPIEALGPDIWQKPGDVGKKYARFSFGDADFGQKNFIRQAASDVGTGSAYSVDVSTLISKGDFLAFREVYLSYDLPKTLLSKIKATGLTVFVSATNLGYLTAYRGQNPEVVTGFDPGGYPRARQFTLGASLRF</sequence>
<feature type="signal peptide" evidence="8">
    <location>
        <begin position="1"/>
        <end position="22"/>
    </location>
</feature>
<keyword evidence="6 7" id="KW-0998">Cell outer membrane</keyword>
<feature type="chain" id="PRO_5046842139" evidence="8">
    <location>
        <begin position="23"/>
        <end position="1117"/>
    </location>
</feature>
<keyword evidence="4 7" id="KW-0812">Transmembrane</keyword>
<dbReference type="InterPro" id="IPR023997">
    <property type="entry name" value="TonB-dep_OMP_SusC/RagA_CS"/>
</dbReference>
<keyword evidence="11" id="KW-1185">Reference proteome</keyword>
<evidence type="ECO:0000256" key="7">
    <source>
        <dbReference type="PROSITE-ProRule" id="PRU01360"/>
    </source>
</evidence>
<dbReference type="Pfam" id="PF07715">
    <property type="entry name" value="Plug"/>
    <property type="match status" value="1"/>
</dbReference>
<dbReference type="PROSITE" id="PS52016">
    <property type="entry name" value="TONB_DEPENDENT_REC_3"/>
    <property type="match status" value="1"/>
</dbReference>
<dbReference type="Gene3D" id="2.170.130.10">
    <property type="entry name" value="TonB-dependent receptor, plug domain"/>
    <property type="match status" value="1"/>
</dbReference>
<proteinExistence type="inferred from homology"/>
<dbReference type="Gene3D" id="2.40.170.20">
    <property type="entry name" value="TonB-dependent receptor, beta-barrel domain"/>
    <property type="match status" value="1"/>
</dbReference>
<keyword evidence="5 7" id="KW-0472">Membrane</keyword>
<dbReference type="InterPro" id="IPR037066">
    <property type="entry name" value="Plug_dom_sf"/>
</dbReference>
<evidence type="ECO:0000256" key="3">
    <source>
        <dbReference type="ARBA" id="ARBA00022452"/>
    </source>
</evidence>
<comment type="similarity">
    <text evidence="7">Belongs to the TonB-dependent receptor family.</text>
</comment>
<keyword evidence="8" id="KW-0732">Signal</keyword>
<evidence type="ECO:0000256" key="1">
    <source>
        <dbReference type="ARBA" id="ARBA00004571"/>
    </source>
</evidence>
<dbReference type="PROSITE" id="PS00018">
    <property type="entry name" value="EF_HAND_1"/>
    <property type="match status" value="1"/>
</dbReference>
<evidence type="ECO:0000256" key="5">
    <source>
        <dbReference type="ARBA" id="ARBA00023136"/>
    </source>
</evidence>
<dbReference type="Pfam" id="PF13715">
    <property type="entry name" value="CarbopepD_reg_2"/>
    <property type="match status" value="1"/>
</dbReference>
<dbReference type="InterPro" id="IPR012910">
    <property type="entry name" value="Plug_dom"/>
</dbReference>
<dbReference type="Gene3D" id="2.60.40.1120">
    <property type="entry name" value="Carboxypeptidase-like, regulatory domain"/>
    <property type="match status" value="1"/>
</dbReference>
<dbReference type="InterPro" id="IPR039426">
    <property type="entry name" value="TonB-dep_rcpt-like"/>
</dbReference>
<evidence type="ECO:0000259" key="9">
    <source>
        <dbReference type="Pfam" id="PF07715"/>
    </source>
</evidence>
<keyword evidence="3 7" id="KW-1134">Transmembrane beta strand</keyword>